<name>D9QK31_BRESC</name>
<dbReference type="SUPFAM" id="SSF51197">
    <property type="entry name" value="Clavaminate synthase-like"/>
    <property type="match status" value="1"/>
</dbReference>
<dbReference type="EMBL" id="CP002102">
    <property type="protein sequence ID" value="ADL01616.1"/>
    <property type="molecule type" value="Genomic_DNA"/>
</dbReference>
<keyword evidence="2" id="KW-1185">Reference proteome</keyword>
<dbReference type="NCBIfam" id="TIGR02466">
    <property type="entry name" value="TIGR02466 family protein"/>
    <property type="match status" value="1"/>
</dbReference>
<dbReference type="InParanoid" id="D9QK31"/>
<dbReference type="STRING" id="633149.Bresu_2306"/>
<dbReference type="InterPro" id="IPR012668">
    <property type="entry name" value="CHP02466"/>
</dbReference>
<protein>
    <recommendedName>
        <fullName evidence="3">Fe2OG dioxygenase domain-containing protein</fullName>
    </recommendedName>
</protein>
<sequence length="203" mass="22477">MSLRPLFVTQVYEASLAPVPGFDGFNADLADACRMLAGEDGAGRAWCKAHGYRGYTSYGSLNDLPQRLPEFAELKKHLDRHALAYARALNFDLARKPRLDTMWVNILKPGGAHSGHIHPHAFLSGTVYVEVPDGASALKLEDPRLPMMMARPSVVPDAPETEQPFVYLAPKAGTVLMWESWLRHEVPMNAAKSDRISISFNYA</sequence>
<organism evidence="1 2">
    <name type="scientific">Brevundimonas subvibrioides (strain ATCC 15264 / DSM 4735 / LMG 14903 / NBRC 16000 / CB 81)</name>
    <name type="common">Caulobacter subvibrioides</name>
    <dbReference type="NCBI Taxonomy" id="633149"/>
    <lineage>
        <taxon>Bacteria</taxon>
        <taxon>Pseudomonadati</taxon>
        <taxon>Pseudomonadota</taxon>
        <taxon>Alphaproteobacteria</taxon>
        <taxon>Caulobacterales</taxon>
        <taxon>Caulobacteraceae</taxon>
        <taxon>Brevundimonas</taxon>
    </lineage>
</organism>
<dbReference type="AlphaFoldDB" id="D9QK31"/>
<accession>D9QK31</accession>
<evidence type="ECO:0000313" key="2">
    <source>
        <dbReference type="Proteomes" id="UP000002696"/>
    </source>
</evidence>
<dbReference type="OrthoDB" id="9783136at2"/>
<evidence type="ECO:0000313" key="1">
    <source>
        <dbReference type="EMBL" id="ADL01616.1"/>
    </source>
</evidence>
<gene>
    <name evidence="1" type="ordered locus">Bresu_2306</name>
</gene>
<evidence type="ECO:0008006" key="3">
    <source>
        <dbReference type="Google" id="ProtNLM"/>
    </source>
</evidence>
<dbReference type="RefSeq" id="WP_013269717.1">
    <property type="nucleotide sequence ID" value="NC_014375.1"/>
</dbReference>
<dbReference type="Gene3D" id="2.60.120.620">
    <property type="entry name" value="q2cbj1_9rhob like domain"/>
    <property type="match status" value="1"/>
</dbReference>
<dbReference type="BioCyc" id="BSUB633149:G1GM8-2305-MONOMER"/>
<proteinExistence type="predicted"/>
<reference evidence="2" key="1">
    <citation type="journal article" date="2011" name="J. Bacteriol.">
        <title>Genome sequences of eight morphologically diverse alphaproteobacteria.</title>
        <authorList>
            <consortium name="US DOE Joint Genome Institute"/>
            <person name="Brown P.J."/>
            <person name="Kysela D.T."/>
            <person name="Buechlein A."/>
            <person name="Hemmerich C."/>
            <person name="Brun Y.V."/>
        </authorList>
    </citation>
    <scope>NUCLEOTIDE SEQUENCE [LARGE SCALE GENOMIC DNA]</scope>
    <source>
        <strain evidence="2">ATCC 15264 / DSM 4735 / LMG 14903 / NBRC 16000 / CB 81</strain>
    </source>
</reference>
<dbReference type="Proteomes" id="UP000002696">
    <property type="component" value="Chromosome"/>
</dbReference>
<dbReference type="Pfam" id="PF13759">
    <property type="entry name" value="2OG-FeII_Oxy_5"/>
    <property type="match status" value="1"/>
</dbReference>
<dbReference type="eggNOG" id="ENOG502Z7JJ">
    <property type="taxonomic scope" value="Bacteria"/>
</dbReference>
<dbReference type="HOGENOM" id="CLU_086361_1_0_5"/>
<dbReference type="KEGG" id="bsb:Bresu_2306"/>